<gene>
    <name evidence="1" type="ORF">NVIE_029890</name>
</gene>
<dbReference type="RefSeq" id="WP_075055858.1">
    <property type="nucleotide sequence ID" value="NZ_CP007536.1"/>
</dbReference>
<evidence type="ECO:0000313" key="2">
    <source>
        <dbReference type="Proteomes" id="UP000027093"/>
    </source>
</evidence>
<organism evidence="1 2">
    <name type="scientific">Nitrososphaera viennensis EN76</name>
    <dbReference type="NCBI Taxonomy" id="926571"/>
    <lineage>
        <taxon>Archaea</taxon>
        <taxon>Nitrososphaerota</taxon>
        <taxon>Nitrososphaeria</taxon>
        <taxon>Nitrososphaerales</taxon>
        <taxon>Nitrososphaeraceae</taxon>
        <taxon>Nitrososphaera</taxon>
    </lineage>
</organism>
<keyword evidence="2" id="KW-1185">Reference proteome</keyword>
<dbReference type="HOGENOM" id="CLU_2857218_0_0_2"/>
<dbReference type="Proteomes" id="UP000027093">
    <property type="component" value="Chromosome"/>
</dbReference>
<accession>A0A060HV24</accession>
<dbReference type="OrthoDB" id="5581at2157"/>
<dbReference type="GeneID" id="74948223"/>
<dbReference type="KEGG" id="nvn:NVIE_029890"/>
<name>A0A060HV24_9ARCH</name>
<dbReference type="STRING" id="926571.NVIE_029890"/>
<proteinExistence type="predicted"/>
<dbReference type="EMBL" id="CP007536">
    <property type="protein sequence ID" value="AIC17266.1"/>
    <property type="molecule type" value="Genomic_DNA"/>
</dbReference>
<protein>
    <submittedName>
        <fullName evidence="1">Uncharacterized protein</fullName>
    </submittedName>
</protein>
<dbReference type="AlphaFoldDB" id="A0A060HV24"/>
<evidence type="ECO:0000313" key="1">
    <source>
        <dbReference type="EMBL" id="AIC17266.1"/>
    </source>
</evidence>
<sequence>MPAKQVWKKCTFCNSGRKMCFACGGSGKVSPGWQKCYDCNGFGSVLCTNCGGSGGWRESTWVEEEED</sequence>
<reference evidence="1 2" key="1">
    <citation type="journal article" date="2014" name="Int. J. Syst. Evol. Microbiol.">
        <title>Nitrososphaera viennensis gen. nov., sp. nov., an aerobic and mesophilic, ammonia-oxidizing archaeon from soil and a member of the archaeal phylum Thaumarchaeota.</title>
        <authorList>
            <person name="Stieglmeier M."/>
            <person name="Klingl A."/>
            <person name="Alves R.J."/>
            <person name="Rittmann S.K."/>
            <person name="Melcher M."/>
            <person name="Leisch N."/>
            <person name="Schleper C."/>
        </authorList>
    </citation>
    <scope>NUCLEOTIDE SEQUENCE [LARGE SCALE GENOMIC DNA]</scope>
    <source>
        <strain evidence="1">EN76</strain>
    </source>
</reference>